<keyword evidence="3" id="KW-1185">Reference proteome</keyword>
<organism evidence="2 3">
    <name type="scientific">Podospora didyma</name>
    <dbReference type="NCBI Taxonomy" id="330526"/>
    <lineage>
        <taxon>Eukaryota</taxon>
        <taxon>Fungi</taxon>
        <taxon>Dikarya</taxon>
        <taxon>Ascomycota</taxon>
        <taxon>Pezizomycotina</taxon>
        <taxon>Sordariomycetes</taxon>
        <taxon>Sordariomycetidae</taxon>
        <taxon>Sordariales</taxon>
        <taxon>Podosporaceae</taxon>
        <taxon>Podospora</taxon>
    </lineage>
</organism>
<dbReference type="EMBL" id="JAULSW010000011">
    <property type="protein sequence ID" value="KAK3367722.1"/>
    <property type="molecule type" value="Genomic_DNA"/>
</dbReference>
<evidence type="ECO:0008006" key="4">
    <source>
        <dbReference type="Google" id="ProtNLM"/>
    </source>
</evidence>
<accession>A0AAE0N1X6</accession>
<feature type="chain" id="PRO_5042106307" description="Peptidase A1 domain-containing protein" evidence="1">
    <location>
        <begin position="21"/>
        <end position="404"/>
    </location>
</feature>
<evidence type="ECO:0000313" key="3">
    <source>
        <dbReference type="Proteomes" id="UP001285441"/>
    </source>
</evidence>
<name>A0AAE0N1X6_9PEZI</name>
<evidence type="ECO:0000313" key="2">
    <source>
        <dbReference type="EMBL" id="KAK3367722.1"/>
    </source>
</evidence>
<gene>
    <name evidence="2" type="ORF">B0H63DRAFT_85473</name>
</gene>
<sequence length="404" mass="43642">MLSSLVTLLAAATAFPGLAAVSRYTGFTTSALIPWLHTGPDGTVDWELPVHLAFRVHILGTETGHIFRPLADTGSQGVVLPAKLIDYDFNVSCEDQGGKKGWEYLSSSHRFYEGCWVPRDVSFNAQDDDRNLAVVTAHVNILAMVNTSICANYSATHDPPCLDTHRNITSNSTTVAMLGIGFGRESSDSASQVTRDKNPLRNITSIRLHDNTELDMAKFSAGYVISNRGIQVGLTDANTGPHTKFYQLQPMQNVSDWQGAQACITVDDVPTACGTALLDTGLVQSYLSLPPGTVGLHTVKTAKNQTLLRDGSRVKIVFGEPNGTVAATESFVVGAVSRKSITPAWVAVSLKSPTFVNTGRFFYRGFEVAFDDANGYFGLKSLQPVDREVEGVDGGERFTVQEDS</sequence>
<dbReference type="AlphaFoldDB" id="A0AAE0N1X6"/>
<comment type="caution">
    <text evidence="2">The sequence shown here is derived from an EMBL/GenBank/DDBJ whole genome shotgun (WGS) entry which is preliminary data.</text>
</comment>
<reference evidence="2" key="1">
    <citation type="journal article" date="2023" name="Mol. Phylogenet. Evol.">
        <title>Genome-scale phylogeny and comparative genomics of the fungal order Sordariales.</title>
        <authorList>
            <person name="Hensen N."/>
            <person name="Bonometti L."/>
            <person name="Westerberg I."/>
            <person name="Brannstrom I.O."/>
            <person name="Guillou S."/>
            <person name="Cros-Aarteil S."/>
            <person name="Calhoun S."/>
            <person name="Haridas S."/>
            <person name="Kuo A."/>
            <person name="Mondo S."/>
            <person name="Pangilinan J."/>
            <person name="Riley R."/>
            <person name="LaButti K."/>
            <person name="Andreopoulos B."/>
            <person name="Lipzen A."/>
            <person name="Chen C."/>
            <person name="Yan M."/>
            <person name="Daum C."/>
            <person name="Ng V."/>
            <person name="Clum A."/>
            <person name="Steindorff A."/>
            <person name="Ohm R.A."/>
            <person name="Martin F."/>
            <person name="Silar P."/>
            <person name="Natvig D.O."/>
            <person name="Lalanne C."/>
            <person name="Gautier V."/>
            <person name="Ament-Velasquez S.L."/>
            <person name="Kruys A."/>
            <person name="Hutchinson M.I."/>
            <person name="Powell A.J."/>
            <person name="Barry K."/>
            <person name="Miller A.N."/>
            <person name="Grigoriev I.V."/>
            <person name="Debuchy R."/>
            <person name="Gladieux P."/>
            <person name="Hiltunen Thoren M."/>
            <person name="Johannesson H."/>
        </authorList>
    </citation>
    <scope>NUCLEOTIDE SEQUENCE</scope>
    <source>
        <strain evidence="2">CBS 232.78</strain>
    </source>
</reference>
<keyword evidence="1" id="KW-0732">Signal</keyword>
<reference evidence="2" key="2">
    <citation type="submission" date="2023-06" db="EMBL/GenBank/DDBJ databases">
        <authorList>
            <consortium name="Lawrence Berkeley National Laboratory"/>
            <person name="Haridas S."/>
            <person name="Hensen N."/>
            <person name="Bonometti L."/>
            <person name="Westerberg I."/>
            <person name="Brannstrom I.O."/>
            <person name="Guillou S."/>
            <person name="Cros-Aarteil S."/>
            <person name="Calhoun S."/>
            <person name="Kuo A."/>
            <person name="Mondo S."/>
            <person name="Pangilinan J."/>
            <person name="Riley R."/>
            <person name="LaButti K."/>
            <person name="Andreopoulos B."/>
            <person name="Lipzen A."/>
            <person name="Chen C."/>
            <person name="Yanf M."/>
            <person name="Daum C."/>
            <person name="Ng V."/>
            <person name="Clum A."/>
            <person name="Steindorff A."/>
            <person name="Ohm R."/>
            <person name="Martin F."/>
            <person name="Silar P."/>
            <person name="Natvig D."/>
            <person name="Lalanne C."/>
            <person name="Gautier V."/>
            <person name="Ament-velasquez S.L."/>
            <person name="Kruys A."/>
            <person name="Hutchinson M.I."/>
            <person name="Powell A.J."/>
            <person name="Barry K."/>
            <person name="Miller A.N."/>
            <person name="Grigoriev I.V."/>
            <person name="Debuchy R."/>
            <person name="Gladieux P."/>
            <person name="Thoren M.H."/>
            <person name="Johannesson H."/>
        </authorList>
    </citation>
    <scope>NUCLEOTIDE SEQUENCE</scope>
    <source>
        <strain evidence="2">CBS 232.78</strain>
    </source>
</reference>
<feature type="signal peptide" evidence="1">
    <location>
        <begin position="1"/>
        <end position="20"/>
    </location>
</feature>
<dbReference type="Proteomes" id="UP001285441">
    <property type="component" value="Unassembled WGS sequence"/>
</dbReference>
<proteinExistence type="predicted"/>
<evidence type="ECO:0000256" key="1">
    <source>
        <dbReference type="SAM" id="SignalP"/>
    </source>
</evidence>
<protein>
    <recommendedName>
        <fullName evidence="4">Peptidase A1 domain-containing protein</fullName>
    </recommendedName>
</protein>